<name>A0A1L9RTM6_ASPWE</name>
<dbReference type="GeneID" id="63743449"/>
<dbReference type="RefSeq" id="XP_040691982.1">
    <property type="nucleotide sequence ID" value="XM_040827601.1"/>
</dbReference>
<dbReference type="OrthoDB" id="445007at2759"/>
<dbReference type="SUPFAM" id="SSF51197">
    <property type="entry name" value="Clavaminate synthase-like"/>
    <property type="match status" value="1"/>
</dbReference>
<organism evidence="2 3">
    <name type="scientific">Aspergillus wentii DTO 134E9</name>
    <dbReference type="NCBI Taxonomy" id="1073089"/>
    <lineage>
        <taxon>Eukaryota</taxon>
        <taxon>Fungi</taxon>
        <taxon>Dikarya</taxon>
        <taxon>Ascomycota</taxon>
        <taxon>Pezizomycotina</taxon>
        <taxon>Eurotiomycetes</taxon>
        <taxon>Eurotiomycetidae</taxon>
        <taxon>Eurotiales</taxon>
        <taxon>Aspergillaceae</taxon>
        <taxon>Aspergillus</taxon>
        <taxon>Aspergillus subgen. Cremei</taxon>
    </lineage>
</organism>
<evidence type="ECO:0000313" key="3">
    <source>
        <dbReference type="Proteomes" id="UP000184383"/>
    </source>
</evidence>
<dbReference type="PANTHER" id="PTHR31630:SF6">
    <property type="entry name" value="PHYTANOYL-COA DIOXYGENASE-RELATED"/>
    <property type="match status" value="1"/>
</dbReference>
<sequence>MNELHTRGWTIVSETISKEKALRYADQAYSWLEGWNYGYSRHDRSTRKASNLPFTHKGGIFSRYGIAHEQFVWDLKSEPLLVDKFAQIWGTDKLLVSYADGLNLSLPETSRPKTDPIFAPWSHVDQSPLRTNLQCVQGIMNLLPNGPEDGGLMVLEGSNKFYSELWQHFDHKKGEKGWNTLEYQNVDEEMTGWLESKGCKWVKVCCQPGDLLLWDSRTVHYGAVPSSMNDRFAAYICYKPASMVPKEAKEKRREAFAKKQCTAHDPAIIRTTPRLPPEYHHSYQQAVERPLQEPVLSKRGGQLAGLEEYDD</sequence>
<dbReference type="PANTHER" id="PTHR31630">
    <property type="entry name" value="PHYTANOYL-COA DIOXYGENASE-RELATED-RELATED"/>
    <property type="match status" value="1"/>
</dbReference>
<dbReference type="Gene3D" id="2.60.120.620">
    <property type="entry name" value="q2cbj1_9rhob like domain"/>
    <property type="match status" value="1"/>
</dbReference>
<dbReference type="InterPro" id="IPR008775">
    <property type="entry name" value="Phytyl_CoA_dOase-like"/>
</dbReference>
<dbReference type="AlphaFoldDB" id="A0A1L9RTM6"/>
<dbReference type="Pfam" id="PF05721">
    <property type="entry name" value="PhyH"/>
    <property type="match status" value="1"/>
</dbReference>
<proteinExistence type="predicted"/>
<dbReference type="EMBL" id="KV878210">
    <property type="protein sequence ID" value="OJJ38306.1"/>
    <property type="molecule type" value="Genomic_DNA"/>
</dbReference>
<keyword evidence="3" id="KW-1185">Reference proteome</keyword>
<dbReference type="VEuPathDB" id="FungiDB:ASPWEDRAFT_103887"/>
<accession>A0A1L9RTM6</accession>
<protein>
    <recommendedName>
        <fullName evidence="4">Phytanoyl-CoA dioxygenase</fullName>
    </recommendedName>
</protein>
<dbReference type="Proteomes" id="UP000184383">
    <property type="component" value="Unassembled WGS sequence"/>
</dbReference>
<evidence type="ECO:0008006" key="4">
    <source>
        <dbReference type="Google" id="ProtNLM"/>
    </source>
</evidence>
<reference evidence="3" key="1">
    <citation type="journal article" date="2017" name="Genome Biol.">
        <title>Comparative genomics reveals high biological diversity and specific adaptations in the industrially and medically important fungal genus Aspergillus.</title>
        <authorList>
            <person name="de Vries R.P."/>
            <person name="Riley R."/>
            <person name="Wiebenga A."/>
            <person name="Aguilar-Osorio G."/>
            <person name="Amillis S."/>
            <person name="Uchima C.A."/>
            <person name="Anderluh G."/>
            <person name="Asadollahi M."/>
            <person name="Askin M."/>
            <person name="Barry K."/>
            <person name="Battaglia E."/>
            <person name="Bayram O."/>
            <person name="Benocci T."/>
            <person name="Braus-Stromeyer S.A."/>
            <person name="Caldana C."/>
            <person name="Canovas D."/>
            <person name="Cerqueira G.C."/>
            <person name="Chen F."/>
            <person name="Chen W."/>
            <person name="Choi C."/>
            <person name="Clum A."/>
            <person name="Dos Santos R.A."/>
            <person name="Damasio A.R."/>
            <person name="Diallinas G."/>
            <person name="Emri T."/>
            <person name="Fekete E."/>
            <person name="Flipphi M."/>
            <person name="Freyberg S."/>
            <person name="Gallo A."/>
            <person name="Gournas C."/>
            <person name="Habgood R."/>
            <person name="Hainaut M."/>
            <person name="Harispe M.L."/>
            <person name="Henrissat B."/>
            <person name="Hilden K.S."/>
            <person name="Hope R."/>
            <person name="Hossain A."/>
            <person name="Karabika E."/>
            <person name="Karaffa L."/>
            <person name="Karanyi Z."/>
            <person name="Krasevec N."/>
            <person name="Kuo A."/>
            <person name="Kusch H."/>
            <person name="LaButti K."/>
            <person name="Lagendijk E.L."/>
            <person name="Lapidus A."/>
            <person name="Levasseur A."/>
            <person name="Lindquist E."/>
            <person name="Lipzen A."/>
            <person name="Logrieco A.F."/>
            <person name="MacCabe A."/>
            <person name="Maekelae M.R."/>
            <person name="Malavazi I."/>
            <person name="Melin P."/>
            <person name="Meyer V."/>
            <person name="Mielnichuk N."/>
            <person name="Miskei M."/>
            <person name="Molnar A.P."/>
            <person name="Mule G."/>
            <person name="Ngan C.Y."/>
            <person name="Orejas M."/>
            <person name="Orosz E."/>
            <person name="Ouedraogo J.P."/>
            <person name="Overkamp K.M."/>
            <person name="Park H.-S."/>
            <person name="Perrone G."/>
            <person name="Piumi F."/>
            <person name="Punt P.J."/>
            <person name="Ram A.F."/>
            <person name="Ramon A."/>
            <person name="Rauscher S."/>
            <person name="Record E."/>
            <person name="Riano-Pachon D.M."/>
            <person name="Robert V."/>
            <person name="Roehrig J."/>
            <person name="Ruller R."/>
            <person name="Salamov A."/>
            <person name="Salih N.S."/>
            <person name="Samson R.A."/>
            <person name="Sandor E."/>
            <person name="Sanguinetti M."/>
            <person name="Schuetze T."/>
            <person name="Sepcic K."/>
            <person name="Shelest E."/>
            <person name="Sherlock G."/>
            <person name="Sophianopoulou V."/>
            <person name="Squina F.M."/>
            <person name="Sun H."/>
            <person name="Susca A."/>
            <person name="Todd R.B."/>
            <person name="Tsang A."/>
            <person name="Unkles S.E."/>
            <person name="van de Wiele N."/>
            <person name="van Rossen-Uffink D."/>
            <person name="Oliveira J.V."/>
            <person name="Vesth T.C."/>
            <person name="Visser J."/>
            <person name="Yu J.-H."/>
            <person name="Zhou M."/>
            <person name="Andersen M.R."/>
            <person name="Archer D.B."/>
            <person name="Baker S.E."/>
            <person name="Benoit I."/>
            <person name="Brakhage A.A."/>
            <person name="Braus G.H."/>
            <person name="Fischer R."/>
            <person name="Frisvad J.C."/>
            <person name="Goldman G.H."/>
            <person name="Houbraken J."/>
            <person name="Oakley B."/>
            <person name="Pocsi I."/>
            <person name="Scazzocchio C."/>
            <person name="Seiboth B."/>
            <person name="vanKuyk P.A."/>
            <person name="Wortman J."/>
            <person name="Dyer P.S."/>
            <person name="Grigoriev I.V."/>
        </authorList>
    </citation>
    <scope>NUCLEOTIDE SEQUENCE [LARGE SCALE GENOMIC DNA]</scope>
    <source>
        <strain evidence="3">DTO 134E9</strain>
    </source>
</reference>
<gene>
    <name evidence="2" type="ORF">ASPWEDRAFT_103887</name>
</gene>
<evidence type="ECO:0000256" key="1">
    <source>
        <dbReference type="SAM" id="MobiDB-lite"/>
    </source>
</evidence>
<evidence type="ECO:0000313" key="2">
    <source>
        <dbReference type="EMBL" id="OJJ38306.1"/>
    </source>
</evidence>
<feature type="region of interest" description="Disordered" evidence="1">
    <location>
        <begin position="284"/>
        <end position="311"/>
    </location>
</feature>